<name>A0A381YHC6_9ZZZZ</name>
<dbReference type="AlphaFoldDB" id="A0A381YHC6"/>
<keyword evidence="1" id="KW-0472">Membrane</keyword>
<evidence type="ECO:0000256" key="1">
    <source>
        <dbReference type="SAM" id="Phobius"/>
    </source>
</evidence>
<gene>
    <name evidence="2" type="ORF">METZ01_LOCUS129219</name>
</gene>
<protein>
    <submittedName>
        <fullName evidence="2">Uncharacterized protein</fullName>
    </submittedName>
</protein>
<reference evidence="2" key="1">
    <citation type="submission" date="2018-05" db="EMBL/GenBank/DDBJ databases">
        <authorList>
            <person name="Lanie J.A."/>
            <person name="Ng W.-L."/>
            <person name="Kazmierczak K.M."/>
            <person name="Andrzejewski T.M."/>
            <person name="Davidsen T.M."/>
            <person name="Wayne K.J."/>
            <person name="Tettelin H."/>
            <person name="Glass J.I."/>
            <person name="Rusch D."/>
            <person name="Podicherti R."/>
            <person name="Tsui H.-C.T."/>
            <person name="Winkler M.E."/>
        </authorList>
    </citation>
    <scope>NUCLEOTIDE SEQUENCE</scope>
</reference>
<proteinExistence type="predicted"/>
<sequence length="50" mass="5513">MEPESISKLIPVIVLLILGIIESLGGLYFNDNRSKNDLTIELVCLTILPT</sequence>
<organism evidence="2">
    <name type="scientific">marine metagenome</name>
    <dbReference type="NCBI Taxonomy" id="408172"/>
    <lineage>
        <taxon>unclassified sequences</taxon>
        <taxon>metagenomes</taxon>
        <taxon>ecological metagenomes</taxon>
    </lineage>
</organism>
<evidence type="ECO:0000313" key="2">
    <source>
        <dbReference type="EMBL" id="SVA76365.1"/>
    </source>
</evidence>
<keyword evidence="1" id="KW-0812">Transmembrane</keyword>
<accession>A0A381YHC6</accession>
<feature type="non-terminal residue" evidence="2">
    <location>
        <position position="50"/>
    </location>
</feature>
<keyword evidence="1" id="KW-1133">Transmembrane helix</keyword>
<dbReference type="EMBL" id="UINC01018227">
    <property type="protein sequence ID" value="SVA76365.1"/>
    <property type="molecule type" value="Genomic_DNA"/>
</dbReference>
<feature type="transmembrane region" description="Helical" evidence="1">
    <location>
        <begin position="6"/>
        <end position="29"/>
    </location>
</feature>